<protein>
    <recommendedName>
        <fullName evidence="2 10">RNA polymerase sigma-54 factor</fullName>
    </recommendedName>
</protein>
<comment type="similarity">
    <text evidence="1 10">Belongs to the sigma-54 factor family.</text>
</comment>
<reference evidence="14 16" key="2">
    <citation type="submission" date="2019-05" db="EMBL/GenBank/DDBJ databases">
        <title>Pasteurellaceae isolates from reptiles.</title>
        <authorList>
            <person name="Bojesen A.M."/>
            <person name="Lund E."/>
        </authorList>
    </citation>
    <scope>NUCLEOTIDE SEQUENCE [LARGE SCALE GENOMIC DNA]</scope>
    <source>
        <strain evidence="14 16">ELNT2x</strain>
    </source>
</reference>
<evidence type="ECO:0000256" key="4">
    <source>
        <dbReference type="ARBA" id="ARBA00022679"/>
    </source>
</evidence>
<dbReference type="EMBL" id="SMCP01000003">
    <property type="protein sequence ID" value="TCV88812.1"/>
    <property type="molecule type" value="Genomic_DNA"/>
</dbReference>
<comment type="function">
    <text evidence="10">Sigma factors are initiation factors that promote the attachment of RNA polymerase to specific initiation sites and are then released.</text>
</comment>
<feature type="domain" description="RNA polymerase sigma factor 54 DNA-binding" evidence="11">
    <location>
        <begin position="277"/>
        <end position="417"/>
    </location>
</feature>
<evidence type="ECO:0000256" key="5">
    <source>
        <dbReference type="ARBA" id="ARBA00022695"/>
    </source>
</evidence>
<keyword evidence="7 10" id="KW-0731">Sigma factor</keyword>
<evidence type="ECO:0000256" key="1">
    <source>
        <dbReference type="ARBA" id="ARBA00008798"/>
    </source>
</evidence>
<dbReference type="PANTHER" id="PTHR32248">
    <property type="entry name" value="RNA POLYMERASE SIGMA-54 FACTOR"/>
    <property type="match status" value="1"/>
</dbReference>
<evidence type="ECO:0000256" key="3">
    <source>
        <dbReference type="ARBA" id="ARBA00022478"/>
    </source>
</evidence>
<dbReference type="GO" id="GO:0001216">
    <property type="term" value="F:DNA-binding transcription activator activity"/>
    <property type="evidence" value="ECO:0007669"/>
    <property type="project" value="InterPro"/>
</dbReference>
<keyword evidence="8 10" id="KW-0238">DNA-binding</keyword>
<keyword evidence="9 10" id="KW-0804">Transcription</keyword>
<dbReference type="GO" id="GO:0006352">
    <property type="term" value="P:DNA-templated transcription initiation"/>
    <property type="evidence" value="ECO:0007669"/>
    <property type="project" value="InterPro"/>
</dbReference>
<dbReference type="EMBL" id="VDGV01000078">
    <property type="protein sequence ID" value="TNG90792.1"/>
    <property type="molecule type" value="Genomic_DNA"/>
</dbReference>
<name>A0A4R3YAN4_9PAST</name>
<dbReference type="PROSITE" id="PS00718">
    <property type="entry name" value="SIGMA54_2"/>
    <property type="match status" value="1"/>
</dbReference>
<evidence type="ECO:0000256" key="2">
    <source>
        <dbReference type="ARBA" id="ARBA00019942"/>
    </source>
</evidence>
<dbReference type="InterPro" id="IPR007046">
    <property type="entry name" value="RNA_pol_sigma_54_core-bd"/>
</dbReference>
<evidence type="ECO:0000313" key="14">
    <source>
        <dbReference type="EMBL" id="TNG90792.1"/>
    </source>
</evidence>
<proteinExistence type="inferred from homology"/>
<comment type="caution">
    <text evidence="13">The sequence shown here is derived from an EMBL/GenBank/DDBJ whole genome shotgun (WGS) entry which is preliminary data.</text>
</comment>
<feature type="domain" description="RNA polymerase sigma factor 54 core-binding" evidence="12">
    <location>
        <begin position="71"/>
        <end position="258"/>
    </location>
</feature>
<dbReference type="AlphaFoldDB" id="A0A4R3YAN4"/>
<dbReference type="PANTHER" id="PTHR32248:SF4">
    <property type="entry name" value="RNA POLYMERASE SIGMA-54 FACTOR"/>
    <property type="match status" value="1"/>
</dbReference>
<dbReference type="Pfam" id="PF04963">
    <property type="entry name" value="Sigma54_CBD"/>
    <property type="match status" value="1"/>
</dbReference>
<dbReference type="GO" id="GO:0016779">
    <property type="term" value="F:nucleotidyltransferase activity"/>
    <property type="evidence" value="ECO:0007669"/>
    <property type="project" value="UniProtKB-KW"/>
</dbReference>
<evidence type="ECO:0000256" key="9">
    <source>
        <dbReference type="ARBA" id="ARBA00023163"/>
    </source>
</evidence>
<accession>A0A4R3YAN4</accession>
<dbReference type="PIRSF" id="PIRSF000774">
    <property type="entry name" value="RpoN"/>
    <property type="match status" value="1"/>
</dbReference>
<evidence type="ECO:0000313" key="13">
    <source>
        <dbReference type="EMBL" id="TCV88812.1"/>
    </source>
</evidence>
<dbReference type="InterPro" id="IPR038709">
    <property type="entry name" value="RpoN_core-bd_sf"/>
</dbReference>
<evidence type="ECO:0000313" key="15">
    <source>
        <dbReference type="Proteomes" id="UP000294619"/>
    </source>
</evidence>
<dbReference type="GO" id="GO:0003677">
    <property type="term" value="F:DNA binding"/>
    <property type="evidence" value="ECO:0007669"/>
    <property type="project" value="UniProtKB-KW"/>
</dbReference>
<gene>
    <name evidence="13" type="ORF">EDC16_103166</name>
    <name evidence="14" type="ORF">FHQ21_08830</name>
</gene>
<dbReference type="GO" id="GO:0000428">
    <property type="term" value="C:DNA-directed RNA polymerase complex"/>
    <property type="evidence" value="ECO:0007669"/>
    <property type="project" value="UniProtKB-KW"/>
</dbReference>
<dbReference type="Gene3D" id="1.10.10.1330">
    <property type="entry name" value="RNA polymerase sigma-54 factor, core-binding domain"/>
    <property type="match status" value="1"/>
</dbReference>
<evidence type="ECO:0000256" key="6">
    <source>
        <dbReference type="ARBA" id="ARBA00023015"/>
    </source>
</evidence>
<dbReference type="RefSeq" id="WP_132965765.1">
    <property type="nucleotide sequence ID" value="NZ_LEKL01000026.1"/>
</dbReference>
<evidence type="ECO:0000256" key="7">
    <source>
        <dbReference type="ARBA" id="ARBA00023082"/>
    </source>
</evidence>
<dbReference type="Proteomes" id="UP000294619">
    <property type="component" value="Unassembled WGS sequence"/>
</dbReference>
<reference evidence="13 15" key="1">
    <citation type="submission" date="2019-03" db="EMBL/GenBank/DDBJ databases">
        <title>Genomic Encyclopedia of Type Strains, Phase IV (KMG-IV): sequencing the most valuable type-strain genomes for metagenomic binning, comparative biology and taxonomic classification.</title>
        <authorList>
            <person name="Goeker M."/>
        </authorList>
    </citation>
    <scope>NUCLEOTIDE SEQUENCE [LARGE SCALE GENOMIC DNA]</scope>
    <source>
        <strain evidence="13 15">DSM 28140</strain>
    </source>
</reference>
<dbReference type="InterPro" id="IPR007634">
    <property type="entry name" value="RNA_pol_sigma_54_DNA-bd"/>
</dbReference>
<keyword evidence="4 10" id="KW-0808">Transferase</keyword>
<dbReference type="Proteomes" id="UP000305526">
    <property type="component" value="Unassembled WGS sequence"/>
</dbReference>
<keyword evidence="16" id="KW-1185">Reference proteome</keyword>
<evidence type="ECO:0000256" key="10">
    <source>
        <dbReference type="PIRNR" id="PIRNR000774"/>
    </source>
</evidence>
<dbReference type="InterPro" id="IPR000394">
    <property type="entry name" value="RNA_pol_sigma_54"/>
</dbReference>
<sequence>MHGVSQKQEISIALSPDDIILFNILSFSYDELQYFITDQLMHNTLVGFQKEPYVYFPITIFGEEIEQNHEIGQPISLQSSLLLQLNELHLNEYETEILTFIIDSIDERGILTVDKQELYKDWLQYQRKFFSTGELSYTDFYRYIELVQTLEPLGIGAESVQECILIRLRHSDDSHRLLAESIVQSGWRELGNKNILRQKVKKQFTDISEQDLNAALALIQSISPFPVSCYIEEPIKYRIPEFLLRVEAGEVKIEVLNESDFPFQSVLTQSILMQENNPALDRINVIIGGVKYRTLLLHKLLELMIQRQKLFFISKNHSDLAEWDLYEISRRLNLSLSSLYRLIKDKYIKFDKKIYAFTDLLPTNKYSASSEYIKQRISALLQRNNTLTDQDITDVLTNENIKISRRTVNKYRHQLRLTLAR</sequence>
<evidence type="ECO:0000256" key="8">
    <source>
        <dbReference type="ARBA" id="ARBA00023125"/>
    </source>
</evidence>
<organism evidence="13 15">
    <name type="scientific">Testudinibacter aquarius</name>
    <dbReference type="NCBI Taxonomy" id="1524974"/>
    <lineage>
        <taxon>Bacteria</taxon>
        <taxon>Pseudomonadati</taxon>
        <taxon>Pseudomonadota</taxon>
        <taxon>Gammaproteobacteria</taxon>
        <taxon>Pasteurellales</taxon>
        <taxon>Pasteurellaceae</taxon>
        <taxon>Testudinibacter</taxon>
    </lineage>
</organism>
<keyword evidence="6 10" id="KW-0805">Transcription regulation</keyword>
<dbReference type="GO" id="GO:0016987">
    <property type="term" value="F:sigma factor activity"/>
    <property type="evidence" value="ECO:0007669"/>
    <property type="project" value="UniProtKB-KW"/>
</dbReference>
<dbReference type="Gene3D" id="1.10.10.60">
    <property type="entry name" value="Homeodomain-like"/>
    <property type="match status" value="1"/>
</dbReference>
<dbReference type="Pfam" id="PF04552">
    <property type="entry name" value="Sigma54_DBD"/>
    <property type="match status" value="1"/>
</dbReference>
<dbReference type="PRINTS" id="PR00045">
    <property type="entry name" value="SIGMA54FCT"/>
</dbReference>
<evidence type="ECO:0000313" key="16">
    <source>
        <dbReference type="Proteomes" id="UP000305526"/>
    </source>
</evidence>
<keyword evidence="5 10" id="KW-0548">Nucleotidyltransferase</keyword>
<evidence type="ECO:0000259" key="12">
    <source>
        <dbReference type="Pfam" id="PF04963"/>
    </source>
</evidence>
<keyword evidence="3 10" id="KW-0240">DNA-directed RNA polymerase</keyword>
<evidence type="ECO:0000259" key="11">
    <source>
        <dbReference type="Pfam" id="PF04552"/>
    </source>
</evidence>